<sequence length="580" mass="64380">MHIETVAPDSARRIRICFFFNAQRHQLLHGMATAVHLARMPRHDVCVVSPAQGHIDYALTLTERLGGAPITFVHARSGLLAAGMKRTGKVIPPKLLSLGVLARWLNGFDAIALPERTSILLRKLGVKHPRFIHLDHGAGDRAAGFDRRIRRFDFVLMAGPKHRERLMRERLIAPQRHAVVGYPKFEAADAIRDPDWRPFANDLPIVLYNPHFSPLGSWKPCVEQVLEAFAAQDRYNLLLAPHVRLLDGKEAQARWAPLLDRFDGHPRIHIDRGSDRAIDMTHTSLADLYLGDVSSQVYEYLRTPRPCLFLNPHRVDWVEDENYGHWHYGEVLDGETLDGANDIIAAVDRAFADHPRYRPVQERGMARTFLPEGGAKMAAAAISTYLAQATPLPQPVPRRRDPRPHGHRSTRSLGATARRAAVLLTVLAGGALLYNAAGPGPTEAATSPFLDRAVASHRTTLLRQDMRSQSPSTAYDPEDIRRATGIVMPKLPAGWSVGDTQIYPSTLGDIVQVMVRTPGGDRLSLVAMRVETNAEGQPLLEQRAAEDIAYWEDRDCAYALVGDLPSSELLGLAAELSRLT</sequence>
<proteinExistence type="predicted"/>
<gene>
    <name evidence="2" type="ORF">FYJ91_09680</name>
</gene>
<evidence type="ECO:0000313" key="3">
    <source>
        <dbReference type="Proteomes" id="UP000322077"/>
    </source>
</evidence>
<dbReference type="InterPro" id="IPR043148">
    <property type="entry name" value="TagF_C"/>
</dbReference>
<reference evidence="2 3" key="1">
    <citation type="submission" date="2019-08" db="EMBL/GenBank/DDBJ databases">
        <authorList>
            <person name="Wang G."/>
            <person name="Xu Z."/>
        </authorList>
    </citation>
    <scope>NUCLEOTIDE SEQUENCE [LARGE SCALE GENOMIC DNA]</scope>
    <source>
        <strain evidence="2 3">ZX</strain>
    </source>
</reference>
<feature type="compositionally biased region" description="Basic residues" evidence="1">
    <location>
        <begin position="400"/>
        <end position="410"/>
    </location>
</feature>
<evidence type="ECO:0000313" key="2">
    <source>
        <dbReference type="EMBL" id="TZG27817.1"/>
    </source>
</evidence>
<dbReference type="SUPFAM" id="SSF53756">
    <property type="entry name" value="UDP-Glycosyltransferase/glycogen phosphorylase"/>
    <property type="match status" value="1"/>
</dbReference>
<protein>
    <recommendedName>
        <fullName evidence="4">Glycosyl transferase</fullName>
    </recommendedName>
</protein>
<evidence type="ECO:0008006" key="4">
    <source>
        <dbReference type="Google" id="ProtNLM"/>
    </source>
</evidence>
<accession>A0A5D9C977</accession>
<dbReference type="EMBL" id="VTOU01000002">
    <property type="protein sequence ID" value="TZG27817.1"/>
    <property type="molecule type" value="Genomic_DNA"/>
</dbReference>
<name>A0A5D9C977_9SPHN</name>
<dbReference type="Proteomes" id="UP000322077">
    <property type="component" value="Unassembled WGS sequence"/>
</dbReference>
<keyword evidence="3" id="KW-1185">Reference proteome</keyword>
<comment type="caution">
    <text evidence="2">The sequence shown here is derived from an EMBL/GenBank/DDBJ whole genome shotgun (WGS) entry which is preliminary data.</text>
</comment>
<feature type="region of interest" description="Disordered" evidence="1">
    <location>
        <begin position="390"/>
        <end position="414"/>
    </location>
</feature>
<dbReference type="RefSeq" id="WP_149522029.1">
    <property type="nucleotide sequence ID" value="NZ_VTOU01000002.1"/>
</dbReference>
<organism evidence="2 3">
    <name type="scientific">Sphingomonas montanisoli</name>
    <dbReference type="NCBI Taxonomy" id="2606412"/>
    <lineage>
        <taxon>Bacteria</taxon>
        <taxon>Pseudomonadati</taxon>
        <taxon>Pseudomonadota</taxon>
        <taxon>Alphaproteobacteria</taxon>
        <taxon>Sphingomonadales</taxon>
        <taxon>Sphingomonadaceae</taxon>
        <taxon>Sphingomonas</taxon>
    </lineage>
</organism>
<dbReference type="AlphaFoldDB" id="A0A5D9C977"/>
<dbReference type="Gene3D" id="3.40.50.12580">
    <property type="match status" value="1"/>
</dbReference>
<evidence type="ECO:0000256" key="1">
    <source>
        <dbReference type="SAM" id="MobiDB-lite"/>
    </source>
</evidence>